<feature type="domain" description="Fumarylacetoacetase-like C-terminal" evidence="3">
    <location>
        <begin position="62"/>
        <end position="264"/>
    </location>
</feature>
<keyword evidence="4" id="KW-0378">Hydrolase</keyword>
<evidence type="ECO:0000256" key="1">
    <source>
        <dbReference type="ARBA" id="ARBA00010211"/>
    </source>
</evidence>
<proteinExistence type="inferred from homology"/>
<gene>
    <name evidence="4" type="ORF">LC20004_01980</name>
</gene>
<reference evidence="4 5" key="1">
    <citation type="submission" date="2016-10" db="EMBL/GenBank/DDBJ databases">
        <title>The whole genome sequencing and assembly of L. cotyniformis subsp. torquens DSM 20004 strain.</title>
        <authorList>
            <person name="Park M.-K."/>
            <person name="Lee Y.-J."/>
            <person name="Yi H."/>
            <person name="Bahn Y.-S."/>
            <person name="Kim J.F."/>
            <person name="Lee D.-W."/>
        </authorList>
    </citation>
    <scope>NUCLEOTIDE SEQUENCE [LARGE SCALE GENOMIC DNA]</scope>
    <source>
        <strain evidence="4 5">DSM 20004</strain>
    </source>
</reference>
<name>A0A2D1KKW7_9LACO</name>
<dbReference type="FunFam" id="3.90.850.10:FF:000002">
    <property type="entry name" value="2-hydroxyhepta-2,4-diene-1,7-dioate isomerase"/>
    <property type="match status" value="1"/>
</dbReference>
<evidence type="ECO:0000313" key="5">
    <source>
        <dbReference type="Proteomes" id="UP000223559"/>
    </source>
</evidence>
<dbReference type="PANTHER" id="PTHR42796">
    <property type="entry name" value="FUMARYLACETOACETATE HYDROLASE DOMAIN-CONTAINING PROTEIN 2A-RELATED"/>
    <property type="match status" value="1"/>
</dbReference>
<dbReference type="InterPro" id="IPR051121">
    <property type="entry name" value="FAH"/>
</dbReference>
<evidence type="ECO:0000259" key="3">
    <source>
        <dbReference type="Pfam" id="PF01557"/>
    </source>
</evidence>
<dbReference type="Gene3D" id="3.90.850.10">
    <property type="entry name" value="Fumarylacetoacetase-like, C-terminal domain"/>
    <property type="match status" value="1"/>
</dbReference>
<dbReference type="GO" id="GO:0019752">
    <property type="term" value="P:carboxylic acid metabolic process"/>
    <property type="evidence" value="ECO:0007669"/>
    <property type="project" value="UniProtKB-ARBA"/>
</dbReference>
<evidence type="ECO:0000313" key="4">
    <source>
        <dbReference type="EMBL" id="ATO42764.1"/>
    </source>
</evidence>
<dbReference type="PANTHER" id="PTHR42796:SF4">
    <property type="entry name" value="FUMARYLACETOACETATE HYDROLASE DOMAIN-CONTAINING PROTEIN 2A"/>
    <property type="match status" value="1"/>
</dbReference>
<dbReference type="GO" id="GO:0016853">
    <property type="term" value="F:isomerase activity"/>
    <property type="evidence" value="ECO:0007669"/>
    <property type="project" value="UniProtKB-ARBA"/>
</dbReference>
<dbReference type="InterPro" id="IPR011234">
    <property type="entry name" value="Fumarylacetoacetase-like_C"/>
</dbReference>
<dbReference type="Pfam" id="PF01557">
    <property type="entry name" value="FAA_hydrolase"/>
    <property type="match status" value="1"/>
</dbReference>
<keyword evidence="2" id="KW-0479">Metal-binding</keyword>
<dbReference type="GO" id="GO:0046872">
    <property type="term" value="F:metal ion binding"/>
    <property type="evidence" value="ECO:0007669"/>
    <property type="project" value="UniProtKB-KW"/>
</dbReference>
<dbReference type="KEGG" id="lcy:LC20004_01980"/>
<sequence length="266" mass="28748">MKLAMLDQHPFLIDSPTTGRSITNQPSILAALKATQDHWQLGPTQSFTTTQLAAPIQNTNQIFAIGMNFLDHSKEIHLELPKVPSIFTKFSSALAAPQTTVTIPGAQTDWETELVVVIGKAGRDISIDQATDYIAGYMVGEDLSERTVQFANTPPQFSLGKSFANFAPIGPWLTTPDEIDALDQAVITTKVNGEIMQQAPLDQLIFTVPQLISYLSGIVELQPGNLIFTGTPSGTGVGHEPQIFLKTSDQVTGEITGLGQLNLTMK</sequence>
<protein>
    <submittedName>
        <fullName evidence="4">Fumarylacetoacetate hydrolase</fullName>
    </submittedName>
</protein>
<accession>A0A2D1KKW7</accession>
<dbReference type="Proteomes" id="UP000223559">
    <property type="component" value="Chromosome"/>
</dbReference>
<organism evidence="4 5">
    <name type="scientific">Loigolactobacillus coryniformis subsp. torquens DSM 20004 = KCTC 3535</name>
    <dbReference type="NCBI Taxonomy" id="1423822"/>
    <lineage>
        <taxon>Bacteria</taxon>
        <taxon>Bacillati</taxon>
        <taxon>Bacillota</taxon>
        <taxon>Bacilli</taxon>
        <taxon>Lactobacillales</taxon>
        <taxon>Lactobacillaceae</taxon>
        <taxon>Loigolactobacillus</taxon>
    </lineage>
</organism>
<dbReference type="OrthoDB" id="9805307at2"/>
<dbReference type="EMBL" id="CP017697">
    <property type="protein sequence ID" value="ATO42764.1"/>
    <property type="molecule type" value="Genomic_DNA"/>
</dbReference>
<comment type="similarity">
    <text evidence="1">Belongs to the FAH family.</text>
</comment>
<dbReference type="GO" id="GO:0016787">
    <property type="term" value="F:hydrolase activity"/>
    <property type="evidence" value="ECO:0007669"/>
    <property type="project" value="UniProtKB-KW"/>
</dbReference>
<evidence type="ECO:0000256" key="2">
    <source>
        <dbReference type="ARBA" id="ARBA00022723"/>
    </source>
</evidence>
<keyword evidence="5" id="KW-1185">Reference proteome</keyword>
<dbReference type="RefSeq" id="WP_010013957.1">
    <property type="nucleotide sequence ID" value="NZ_AEOS01000234.1"/>
</dbReference>
<dbReference type="AlphaFoldDB" id="A0A2D1KKW7"/>
<dbReference type="SUPFAM" id="SSF56529">
    <property type="entry name" value="FAH"/>
    <property type="match status" value="1"/>
</dbReference>
<dbReference type="InterPro" id="IPR036663">
    <property type="entry name" value="Fumarylacetoacetase_C_sf"/>
</dbReference>